<sequence length="628" mass="69230">MRAGLKNVIGIAIPVPTDYPFSVLFLTHFTPYIYVMDKYALLIGVSQYPDGAFRPLPAAVNDARAMRSVLIHPEMGGFSEENVTLLEDTGRVEMEAAIERLFAEAKSNDLALFYFSGHGIKDDTGQLYLATFETRKYPNGALSRATAVPAAAVRDNMDRSRCQRQVVILDSCFSEPFPEGIALKDDGSLHIGEQLVGEGRAVFVASTNSRYALGKEGEELSLYTRFLVRGIETGEADRDEDGIITIMELHDYIGEKVQEVQPAMQPGLYSGEGSDTIPLARVPVSDPLARYAEAVADALDRRGEITITGRASLDQWRRRMGLDVTSYEAIERKISAERQAAFQERANEYTALFRGIRETGEPLRSEVAQLNERREALGLEPEDVREIEAGVEKELAVERERHEKDRQMYAASLREAIRLEGETLTESTQARLTRFQWELGLSDAEVVRIRDRVRWEKSKPPGEAYFGFSDKGRIIDVMLIGTTGIMTIVAIALALWVTFGMDDVDLRRLNLRPEGSPVSITTAGSPAQVADEHTKPGRMHSHAQSGNEKPVPPARLVVRSNVSGDSVTIDGNPVGASGPEAHELPAGKYTVRVEKAGFGPFEAGVELTAGKERTVSARLEKLPPDHAN</sequence>
<dbReference type="NCBIfam" id="NF047832">
    <property type="entry name" value="caspase_w_EACC1"/>
    <property type="match status" value="1"/>
</dbReference>
<evidence type="ECO:0000256" key="2">
    <source>
        <dbReference type="SAM" id="Phobius"/>
    </source>
</evidence>
<evidence type="ECO:0000313" key="7">
    <source>
        <dbReference type="EMBL" id="VFK74146.1"/>
    </source>
</evidence>
<feature type="domain" description="PEGA" evidence="4">
    <location>
        <begin position="556"/>
        <end position="621"/>
    </location>
</feature>
<dbReference type="InterPro" id="IPR013229">
    <property type="entry name" value="PEGA"/>
</dbReference>
<dbReference type="SUPFAM" id="SSF52129">
    <property type="entry name" value="Caspase-like"/>
    <property type="match status" value="1"/>
</dbReference>
<dbReference type="InterPro" id="IPR029030">
    <property type="entry name" value="Caspase-like_dom_sf"/>
</dbReference>
<evidence type="ECO:0000259" key="4">
    <source>
        <dbReference type="Pfam" id="PF08308"/>
    </source>
</evidence>
<evidence type="ECO:0000259" key="3">
    <source>
        <dbReference type="Pfam" id="PF00656"/>
    </source>
</evidence>
<dbReference type="Pfam" id="PF00656">
    <property type="entry name" value="Peptidase_C14"/>
    <property type="match status" value="1"/>
</dbReference>
<protein>
    <submittedName>
        <fullName evidence="6">Uncharacterized protein, contains caspase domain</fullName>
    </submittedName>
</protein>
<dbReference type="PANTHER" id="PTHR22576">
    <property type="entry name" value="MUCOSA ASSOCIATED LYMPHOID TISSUE LYMPHOMA TRANSLOCATION PROTEIN 1/PARACASPASE"/>
    <property type="match status" value="1"/>
</dbReference>
<accession>A0A450XI20</accession>
<dbReference type="EMBL" id="CAADFQ010000007">
    <property type="protein sequence ID" value="VFK28899.1"/>
    <property type="molecule type" value="Genomic_DNA"/>
</dbReference>
<keyword evidence="2" id="KW-0812">Transmembrane</keyword>
<keyword evidence="2" id="KW-0472">Membrane</keyword>
<dbReference type="PROSITE" id="PS00018">
    <property type="entry name" value="EF_HAND_1"/>
    <property type="match status" value="1"/>
</dbReference>
<dbReference type="PANTHER" id="PTHR22576:SF37">
    <property type="entry name" value="MUCOSA-ASSOCIATED LYMPHOID TISSUE LYMPHOMA TRANSLOCATION PROTEIN 1"/>
    <property type="match status" value="1"/>
</dbReference>
<dbReference type="AlphaFoldDB" id="A0A450XI20"/>
<name>A0A450XI20_9GAMM</name>
<feature type="region of interest" description="Disordered" evidence="1">
    <location>
        <begin position="516"/>
        <end position="553"/>
    </location>
</feature>
<feature type="transmembrane region" description="Helical" evidence="2">
    <location>
        <begin position="477"/>
        <end position="499"/>
    </location>
</feature>
<keyword evidence="2" id="KW-1133">Transmembrane helix</keyword>
<gene>
    <name evidence="5" type="ORF">BECKMB1821G_GA0114241_100272</name>
    <name evidence="7" type="ORF">BECKMB1821H_GA0114242_100177</name>
    <name evidence="6" type="ORF">BECKMB1821I_GA0114274_100778</name>
</gene>
<feature type="domain" description="Peptidase C14 caspase" evidence="3">
    <location>
        <begin position="38"/>
        <end position="269"/>
    </location>
</feature>
<dbReference type="EMBL" id="CAADGH010000001">
    <property type="protein sequence ID" value="VFK74146.1"/>
    <property type="molecule type" value="Genomic_DNA"/>
</dbReference>
<dbReference type="GO" id="GO:0006508">
    <property type="term" value="P:proteolysis"/>
    <property type="evidence" value="ECO:0007669"/>
    <property type="project" value="InterPro"/>
</dbReference>
<dbReference type="EMBL" id="CAADFO010000002">
    <property type="protein sequence ID" value="VFK22570.1"/>
    <property type="molecule type" value="Genomic_DNA"/>
</dbReference>
<dbReference type="InterPro" id="IPR052039">
    <property type="entry name" value="Caspase-related_regulators"/>
</dbReference>
<proteinExistence type="predicted"/>
<evidence type="ECO:0000313" key="6">
    <source>
        <dbReference type="EMBL" id="VFK28899.1"/>
    </source>
</evidence>
<evidence type="ECO:0000313" key="5">
    <source>
        <dbReference type="EMBL" id="VFK22570.1"/>
    </source>
</evidence>
<dbReference type="Gene3D" id="3.40.50.1460">
    <property type="match status" value="1"/>
</dbReference>
<dbReference type="InterPro" id="IPR011600">
    <property type="entry name" value="Pept_C14_caspase"/>
</dbReference>
<organism evidence="6">
    <name type="scientific">Candidatus Kentrum sp. MB</name>
    <dbReference type="NCBI Taxonomy" id="2138164"/>
    <lineage>
        <taxon>Bacteria</taxon>
        <taxon>Pseudomonadati</taxon>
        <taxon>Pseudomonadota</taxon>
        <taxon>Gammaproteobacteria</taxon>
        <taxon>Candidatus Kentrum</taxon>
    </lineage>
</organism>
<evidence type="ECO:0000256" key="1">
    <source>
        <dbReference type="SAM" id="MobiDB-lite"/>
    </source>
</evidence>
<reference evidence="6" key="1">
    <citation type="submission" date="2019-02" db="EMBL/GenBank/DDBJ databases">
        <authorList>
            <person name="Gruber-Vodicka R. H."/>
            <person name="Seah K. B. B."/>
        </authorList>
    </citation>
    <scope>NUCLEOTIDE SEQUENCE</scope>
    <source>
        <strain evidence="5">BECK_BZ197</strain>
        <strain evidence="7">BECK_BZ198</strain>
        <strain evidence="6">BECK_BZ199</strain>
    </source>
</reference>
<dbReference type="Pfam" id="PF08308">
    <property type="entry name" value="PEGA"/>
    <property type="match status" value="1"/>
</dbReference>
<dbReference type="GO" id="GO:0004197">
    <property type="term" value="F:cysteine-type endopeptidase activity"/>
    <property type="evidence" value="ECO:0007669"/>
    <property type="project" value="InterPro"/>
</dbReference>
<dbReference type="InterPro" id="IPR018247">
    <property type="entry name" value="EF_Hand_1_Ca_BS"/>
</dbReference>